<gene>
    <name evidence="5" type="ORF">Rifp1Sym_aq00170</name>
</gene>
<feature type="chain" id="PRO_5003427754" description="DUF4124 domain-containing protein" evidence="3">
    <location>
        <begin position="29"/>
        <end position="342"/>
    </location>
</feature>
<reference evidence="5" key="1">
    <citation type="journal article" date="2011" name="ISME J.">
        <title>The endosymbionts of the deep-sea tubeworms Riftia pachyptila and Tevnia jerichonana share an identical physiology as revealed by proteogenomic analyses.</title>
        <authorList>
            <person name="Gardebrecht A."/>
            <person name="Markert S."/>
            <person name="Felbeck H."/>
            <person name="Thuermer A."/>
            <person name="Albrecht D."/>
            <person name="Wollherr A."/>
            <person name="Kabisch J."/>
            <person name="Lehmann R."/>
            <person name="Daniel R."/>
            <person name="Liesegang H."/>
            <person name="Hecker M."/>
            <person name="Sievert S.M."/>
            <person name="Schweder T."/>
        </authorList>
    </citation>
    <scope>NUCLEOTIDE SEQUENCE [LARGE SCALE GENOMIC DNA]</scope>
</reference>
<evidence type="ECO:0000256" key="2">
    <source>
        <dbReference type="SAM" id="MobiDB-lite"/>
    </source>
</evidence>
<dbReference type="AlphaFoldDB" id="G2DBC8"/>
<dbReference type="EMBL" id="AFOC01000017">
    <property type="protein sequence ID" value="EGV52071.1"/>
    <property type="molecule type" value="Genomic_DNA"/>
</dbReference>
<feature type="coiled-coil region" evidence="1">
    <location>
        <begin position="73"/>
        <end position="100"/>
    </location>
</feature>
<evidence type="ECO:0000256" key="3">
    <source>
        <dbReference type="SAM" id="SignalP"/>
    </source>
</evidence>
<feature type="domain" description="DUF4124" evidence="4">
    <location>
        <begin position="18"/>
        <end position="56"/>
    </location>
</feature>
<accession>G2DBC8</accession>
<dbReference type="Proteomes" id="UP000004491">
    <property type="component" value="Unassembled WGS sequence"/>
</dbReference>
<feature type="signal peptide" evidence="3">
    <location>
        <begin position="1"/>
        <end position="28"/>
    </location>
</feature>
<protein>
    <recommendedName>
        <fullName evidence="4">DUF4124 domain-containing protein</fullName>
    </recommendedName>
</protein>
<organism evidence="5 6">
    <name type="scientific">endosymbiont of Riftia pachyptila</name>
    <name type="common">vent Ph05</name>
    <dbReference type="NCBI Taxonomy" id="1048808"/>
    <lineage>
        <taxon>Bacteria</taxon>
        <taxon>Pseudomonadati</taxon>
        <taxon>Pseudomonadota</taxon>
        <taxon>Gammaproteobacteria</taxon>
        <taxon>sulfur-oxidizing symbionts</taxon>
    </lineage>
</organism>
<keyword evidence="1" id="KW-0175">Coiled coil</keyword>
<proteinExistence type="predicted"/>
<feature type="region of interest" description="Disordered" evidence="2">
    <location>
        <begin position="208"/>
        <end position="233"/>
    </location>
</feature>
<evidence type="ECO:0000256" key="1">
    <source>
        <dbReference type="SAM" id="Coils"/>
    </source>
</evidence>
<evidence type="ECO:0000313" key="6">
    <source>
        <dbReference type="Proteomes" id="UP000004491"/>
    </source>
</evidence>
<keyword evidence="3" id="KW-0732">Signal</keyword>
<comment type="caution">
    <text evidence="5">The sequence shown here is derived from an EMBL/GenBank/DDBJ whole genome shotgun (WGS) entry which is preliminary data.</text>
</comment>
<evidence type="ECO:0000313" key="5">
    <source>
        <dbReference type="EMBL" id="EGV52071.1"/>
    </source>
</evidence>
<evidence type="ECO:0000259" key="4">
    <source>
        <dbReference type="Pfam" id="PF13511"/>
    </source>
</evidence>
<dbReference type="InterPro" id="IPR025392">
    <property type="entry name" value="DUF4124"/>
</dbReference>
<name>G2DBC8_9GAMM</name>
<keyword evidence="6" id="KW-1185">Reference proteome</keyword>
<dbReference type="Pfam" id="PF13511">
    <property type="entry name" value="DUF4124"/>
    <property type="match status" value="1"/>
</dbReference>
<sequence>MAKLNIFFKTGSLLMVALALALPAQSSAGRLYKWTDEEGRIHYADSIPPEYVKQEHSKLDERGIVVDRIDAAKTKQQLQLEAIQRRLQQEQQALIDQQKAADRVLLRTFRSEDDIIMARDGQLRAVDLTILMTQTNIKRIKNSLLEMQQNAAALELSGETPSPDYLAQIDRKRQALKAAYQSIVKREQDKNRIRTAFARDQARFRELKHLSASQSKDGEAGTDKTGGTQERPLNNVFECSGNDSCNSAWSRAKRFLRNHATTPVKMLATNIVMTGPPVDDHDISITISRIRNPDKRGTVIFMDLQCKDSPAGNAFCNSKKITGVKRGFIEALSEHPTSPDKQ</sequence>